<keyword evidence="4" id="KW-1003">Cell membrane</keyword>
<evidence type="ECO:0000313" key="10">
    <source>
        <dbReference type="EMBL" id="KRN74496.1"/>
    </source>
</evidence>
<keyword evidence="5 8" id="KW-0812">Transmembrane</keyword>
<feature type="transmembrane region" description="Helical" evidence="9">
    <location>
        <begin position="173"/>
        <end position="197"/>
    </location>
</feature>
<protein>
    <submittedName>
        <fullName evidence="10">Uncharacterized protein</fullName>
    </submittedName>
</protein>
<dbReference type="PATRIC" id="fig|1616.3.peg.1265"/>
<dbReference type="SUPFAM" id="SSF81338">
    <property type="entry name" value="Aquaporin-like"/>
    <property type="match status" value="1"/>
</dbReference>
<evidence type="ECO:0000256" key="6">
    <source>
        <dbReference type="ARBA" id="ARBA00022989"/>
    </source>
</evidence>
<evidence type="ECO:0000256" key="3">
    <source>
        <dbReference type="ARBA" id="ARBA00022448"/>
    </source>
</evidence>
<evidence type="ECO:0000256" key="8">
    <source>
        <dbReference type="RuleBase" id="RU000477"/>
    </source>
</evidence>
<dbReference type="PROSITE" id="PS00221">
    <property type="entry name" value="MIP"/>
    <property type="match status" value="1"/>
</dbReference>
<evidence type="ECO:0000256" key="1">
    <source>
        <dbReference type="ARBA" id="ARBA00004651"/>
    </source>
</evidence>
<keyword evidence="6 9" id="KW-1133">Transmembrane helix</keyword>
<feature type="transmembrane region" description="Helical" evidence="9">
    <location>
        <begin position="139"/>
        <end position="161"/>
    </location>
</feature>
<dbReference type="GO" id="GO:0005886">
    <property type="term" value="C:plasma membrane"/>
    <property type="evidence" value="ECO:0007669"/>
    <property type="project" value="UniProtKB-SubCell"/>
</dbReference>
<evidence type="ECO:0000256" key="7">
    <source>
        <dbReference type="ARBA" id="ARBA00023136"/>
    </source>
</evidence>
<accession>A0A0R2JB33</accession>
<evidence type="ECO:0000313" key="11">
    <source>
        <dbReference type="Proteomes" id="UP000051655"/>
    </source>
</evidence>
<organism evidence="10 11">
    <name type="scientific">Weissella kandleri</name>
    <dbReference type="NCBI Taxonomy" id="1616"/>
    <lineage>
        <taxon>Bacteria</taxon>
        <taxon>Bacillati</taxon>
        <taxon>Bacillota</taxon>
        <taxon>Bacilli</taxon>
        <taxon>Lactobacillales</taxon>
        <taxon>Lactobacillaceae</taxon>
        <taxon>Weissella</taxon>
    </lineage>
</organism>
<keyword evidence="3 8" id="KW-0813">Transport</keyword>
<dbReference type="InterPro" id="IPR000425">
    <property type="entry name" value="MIP"/>
</dbReference>
<dbReference type="Pfam" id="PF00230">
    <property type="entry name" value="MIP"/>
    <property type="match status" value="1"/>
</dbReference>
<feature type="transmembrane region" description="Helical" evidence="9">
    <location>
        <begin position="51"/>
        <end position="72"/>
    </location>
</feature>
<feature type="transmembrane region" description="Helical" evidence="9">
    <location>
        <begin position="93"/>
        <end position="115"/>
    </location>
</feature>
<evidence type="ECO:0000256" key="5">
    <source>
        <dbReference type="ARBA" id="ARBA00022692"/>
    </source>
</evidence>
<dbReference type="EMBL" id="JQBP01000008">
    <property type="protein sequence ID" value="KRN74496.1"/>
    <property type="molecule type" value="Genomic_DNA"/>
</dbReference>
<evidence type="ECO:0000256" key="9">
    <source>
        <dbReference type="SAM" id="Phobius"/>
    </source>
</evidence>
<dbReference type="InterPro" id="IPR022357">
    <property type="entry name" value="MIP_CS"/>
</dbReference>
<evidence type="ECO:0000256" key="2">
    <source>
        <dbReference type="ARBA" id="ARBA00006175"/>
    </source>
</evidence>
<dbReference type="InterPro" id="IPR034294">
    <property type="entry name" value="Aquaporin_transptr"/>
</dbReference>
<comment type="subcellular location">
    <subcellularLocation>
        <location evidence="1">Cell membrane</location>
        <topology evidence="1">Multi-pass membrane protein</topology>
    </subcellularLocation>
</comment>
<keyword evidence="7 9" id="KW-0472">Membrane</keyword>
<dbReference type="AlphaFoldDB" id="A0A0R2JB33"/>
<dbReference type="PANTHER" id="PTHR19139:SF199">
    <property type="entry name" value="MIP17260P"/>
    <property type="match status" value="1"/>
</dbReference>
<comment type="caution">
    <text evidence="10">The sequence shown here is derived from an EMBL/GenBank/DDBJ whole genome shotgun (WGS) entry which is preliminary data.</text>
</comment>
<gene>
    <name evidence="10" type="ORF">IV73_GL001232</name>
</gene>
<feature type="transmembrane region" description="Helical" evidence="9">
    <location>
        <begin position="21"/>
        <end position="45"/>
    </location>
</feature>
<sequence>MVLYYNALNHIKKGKLFMRKYYAEFFGTMMLVAFGTGSVVFGGTAFGSMPIALAFGFSIIVGGYAFGSISGAHFNPAISLGMAMNKRITWMEFLWYVVAQILGAFVGTGILVSLMSTLKATKEQMTVTALGATNFQSPITIWGATWVELILTFIFVLSILAITAPKNEMGNQFAPIAIGITLAALIVLGIGLTGAGLNPARSLAPAVVLAFMGSTGALTNIAPYFIGPLVGGALAALVAKYLMHTED</sequence>
<feature type="transmembrane region" description="Helical" evidence="9">
    <location>
        <begin position="221"/>
        <end position="243"/>
    </location>
</feature>
<dbReference type="PRINTS" id="PR00783">
    <property type="entry name" value="MINTRINSICP"/>
</dbReference>
<dbReference type="InterPro" id="IPR023271">
    <property type="entry name" value="Aquaporin-like"/>
</dbReference>
<dbReference type="Proteomes" id="UP000051655">
    <property type="component" value="Unassembled WGS sequence"/>
</dbReference>
<dbReference type="STRING" id="1616.IV73_GL001232"/>
<dbReference type="GO" id="GO:0015250">
    <property type="term" value="F:water channel activity"/>
    <property type="evidence" value="ECO:0007669"/>
    <property type="project" value="TreeGrafter"/>
</dbReference>
<keyword evidence="11" id="KW-1185">Reference proteome</keyword>
<comment type="similarity">
    <text evidence="2 8">Belongs to the MIP/aquaporin (TC 1.A.8) family.</text>
</comment>
<evidence type="ECO:0000256" key="4">
    <source>
        <dbReference type="ARBA" id="ARBA00022475"/>
    </source>
</evidence>
<dbReference type="PANTHER" id="PTHR19139">
    <property type="entry name" value="AQUAPORIN TRANSPORTER"/>
    <property type="match status" value="1"/>
</dbReference>
<reference evidence="10 11" key="1">
    <citation type="journal article" date="2015" name="Genome Announc.">
        <title>Expanding the biotechnology potential of lactobacilli through comparative genomics of 213 strains and associated genera.</title>
        <authorList>
            <person name="Sun Z."/>
            <person name="Harris H.M."/>
            <person name="McCann A."/>
            <person name="Guo C."/>
            <person name="Argimon S."/>
            <person name="Zhang W."/>
            <person name="Yang X."/>
            <person name="Jeffery I.B."/>
            <person name="Cooney J.C."/>
            <person name="Kagawa T.F."/>
            <person name="Liu W."/>
            <person name="Song Y."/>
            <person name="Salvetti E."/>
            <person name="Wrobel A."/>
            <person name="Rasinkangas P."/>
            <person name="Parkhill J."/>
            <person name="Rea M.C."/>
            <person name="O'Sullivan O."/>
            <person name="Ritari J."/>
            <person name="Douillard F.P."/>
            <person name="Paul Ross R."/>
            <person name="Yang R."/>
            <person name="Briner A.E."/>
            <person name="Felis G.E."/>
            <person name="de Vos W.M."/>
            <person name="Barrangou R."/>
            <person name="Klaenhammer T.R."/>
            <person name="Caufield P.W."/>
            <person name="Cui Y."/>
            <person name="Zhang H."/>
            <person name="O'Toole P.W."/>
        </authorList>
    </citation>
    <scope>NUCLEOTIDE SEQUENCE [LARGE SCALE GENOMIC DNA]</scope>
    <source>
        <strain evidence="10 11">DSM 20593</strain>
    </source>
</reference>
<proteinExistence type="inferred from homology"/>
<dbReference type="Gene3D" id="1.20.1080.10">
    <property type="entry name" value="Glycerol uptake facilitator protein"/>
    <property type="match status" value="1"/>
</dbReference>
<name>A0A0R2JB33_9LACO</name>